<dbReference type="PROSITE" id="PS51820">
    <property type="entry name" value="PA14"/>
    <property type="match status" value="1"/>
</dbReference>
<name>A0A561Q4W6_9BACT</name>
<evidence type="ECO:0000313" key="5">
    <source>
        <dbReference type="Proteomes" id="UP000320811"/>
    </source>
</evidence>
<dbReference type="Gene3D" id="3.90.182.10">
    <property type="entry name" value="Toxin - Anthrax Protective Antigen,domain 1"/>
    <property type="match status" value="1"/>
</dbReference>
<keyword evidence="2" id="KW-0812">Transmembrane</keyword>
<keyword evidence="5" id="KW-1185">Reference proteome</keyword>
<feature type="transmembrane region" description="Helical" evidence="2">
    <location>
        <begin position="12"/>
        <end position="31"/>
    </location>
</feature>
<feature type="compositionally biased region" description="Low complexity" evidence="1">
    <location>
        <begin position="71"/>
        <end position="81"/>
    </location>
</feature>
<keyword evidence="2" id="KW-1133">Transmembrane helix</keyword>
<organism evidence="4 5">
    <name type="scientific">Chitinophaga polysaccharea</name>
    <dbReference type="NCBI Taxonomy" id="1293035"/>
    <lineage>
        <taxon>Bacteria</taxon>
        <taxon>Pseudomonadati</taxon>
        <taxon>Bacteroidota</taxon>
        <taxon>Chitinophagia</taxon>
        <taxon>Chitinophagales</taxon>
        <taxon>Chitinophagaceae</taxon>
        <taxon>Chitinophaga</taxon>
    </lineage>
</organism>
<dbReference type="Pfam" id="PF19404">
    <property type="entry name" value="DUF5977"/>
    <property type="match status" value="3"/>
</dbReference>
<feature type="domain" description="PA14" evidence="3">
    <location>
        <begin position="625"/>
        <end position="771"/>
    </location>
</feature>
<dbReference type="SUPFAM" id="SSF56988">
    <property type="entry name" value="Anthrax protective antigen"/>
    <property type="match status" value="1"/>
</dbReference>
<protein>
    <submittedName>
        <fullName evidence="4">PA14 domain-containing protein</fullName>
    </submittedName>
</protein>
<dbReference type="InterPro" id="IPR046020">
    <property type="entry name" value="DUF5977"/>
</dbReference>
<dbReference type="Proteomes" id="UP000320811">
    <property type="component" value="Unassembled WGS sequence"/>
</dbReference>
<dbReference type="InterPro" id="IPR037524">
    <property type="entry name" value="PA14/GLEYA"/>
</dbReference>
<evidence type="ECO:0000313" key="4">
    <source>
        <dbReference type="EMBL" id="TWF45398.1"/>
    </source>
</evidence>
<feature type="region of interest" description="Disordered" evidence="1">
    <location>
        <begin position="71"/>
        <end position="95"/>
    </location>
</feature>
<proteinExistence type="predicted"/>
<dbReference type="OrthoDB" id="9814627at2"/>
<evidence type="ECO:0000259" key="3">
    <source>
        <dbReference type="PROSITE" id="PS51820"/>
    </source>
</evidence>
<evidence type="ECO:0000256" key="2">
    <source>
        <dbReference type="SAM" id="Phobius"/>
    </source>
</evidence>
<gene>
    <name evidence="4" type="ORF">FHW36_1011328</name>
</gene>
<dbReference type="SMART" id="SM00758">
    <property type="entry name" value="PA14"/>
    <property type="match status" value="1"/>
</dbReference>
<reference evidence="4 5" key="1">
    <citation type="submission" date="2019-06" db="EMBL/GenBank/DDBJ databases">
        <title>Sorghum-associated microbial communities from plants grown in Nebraska, USA.</title>
        <authorList>
            <person name="Schachtman D."/>
        </authorList>
    </citation>
    <scope>NUCLEOTIDE SEQUENCE [LARGE SCALE GENOMIC DNA]</scope>
    <source>
        <strain evidence="4 5">1209</strain>
    </source>
</reference>
<dbReference type="Pfam" id="PF07691">
    <property type="entry name" value="PA14"/>
    <property type="match status" value="1"/>
</dbReference>
<keyword evidence="2" id="KW-0472">Membrane</keyword>
<evidence type="ECO:0000256" key="1">
    <source>
        <dbReference type="SAM" id="MobiDB-lite"/>
    </source>
</evidence>
<comment type="caution">
    <text evidence="4">The sequence shown here is derived from an EMBL/GenBank/DDBJ whole genome shotgun (WGS) entry which is preliminary data.</text>
</comment>
<dbReference type="InterPro" id="IPR011658">
    <property type="entry name" value="PA14_dom"/>
</dbReference>
<accession>A0A561Q4W6</accession>
<dbReference type="RefSeq" id="WP_145664179.1">
    <property type="nucleotide sequence ID" value="NZ_VIWO01000001.1"/>
</dbReference>
<sequence>MILALAARGKKIFAGAMLAVVYLEIVIPLQLTGAVLPVHMPPVYHTNSAATISKVLPVSFRSAGTAVANKATTSDAAASDDLGGPTQPEMEQFHGAGNDNMVDLFTGDFTYNIPLLDVGGYPITLGYNSGINMDQEASWVGLGWNINPGTITRNMRGLPDDFNGKDSVTKEVSIKENRTVGISGGGDIEFAGNPINLGLGASIGVFKNSYRGLGIETSVNAFVSAGAKAKGSFTGGLSMTNNSQEGLSISPTLGVGFSSKESESSGGFSGNLSVGASYNSRSGMKALQVSGGVRSYSKKGEVDAQGSKYGTGTSHGASYSFAYPGYTPTIRIPYTSSLITATFKVGAVFTVVHPSFFASGYVTNQYIADADKKLTLPAYGYLNYQSSKGNLNALLDFNREKEIPFREKPAVPNIAIPSYTFDIFSISGEGTGGSFRAYRNDIGYVFDHQMTTRDKSFSIGGDIGVGAIFHAGVDVNVTRAFTRSAAWENDNPLAATVGFRRSDTTFEAAYFRNPGEKTINATSFYDAMGGDRLVTPRLRQDQLAPAVITSTNKLTTYQGGKPDGDIFLNKTNVVKPAREKRTQIITYLTAKEAAEVGLSKYIENYQLNTYPGKMKKVVAVDEYYGDGDGLQATYFNDKDFRNPVINRVVPRLNFPIIDSFNVNRKPGEMELGEDFSSTYSGKLKVPQSGAYFFKFDTDDGFEFKLNGEDIFSNMAFHSHTANTYQVNLEGGKQYDLFVKYFNAGKDAVLQMSWWSAALGPNPDFQVIPANKFFLQKNVDSFVVNNISYEKRVNSFRKADHISEIDVLNSDGRRYIYGIPVYNLGQKEATFSVEKVDANATEGLVKYTPTVDDATSNKKGNDHYYNGDSLPPYAHSYLLTGILTPDYVDIKGDGITDDDPGNAIKFNYTKVAGQLNPYQWRSPYTDSATYNEGMRTDSRDDKGSYVSGTKELWYLNSVESKNMVAVFRLEQRKDLLQMNNRGAKSDGGAKRLSQIDLYTKADFLKPGVPTPVKTVHFEYTYELCPGSNGFDAQHADSGKLTLKRVWFSYNGDEKNRRNAYVFNYNKLNPSYSARKYDRWGNYKDPLQNPGSTAGNLITNAEYPYALQDSTLAAASVAAWTLDSIVMPSGGRLKVNYESDDYAYVQNKRAMQMCKIAGFSANAPGSTGDLLPQLYRPFPLQEYLYVGINVPYAVKSKGELYARYLDGIDKVYFRMYVKMPTDKFGGGYESVPCYARIDTAGGYGFINNGQTIWVKLSGVDKQGNDGSGSPLSKAATEFLRLNLPSKAYPGSDVGDDPDPADAVKVLLTQVPDITAAIRGFEMNAKGRGWACGVDLNRSVVRLNNPYFKKYGGGHRVKSILTYDRWNKMTGQRESVYGKEYQYTTTKIVNGDTLNISSGVAAYEPVLGGEENPWHLPLEYREQVSVLAPVNIGYTEEPLGESFFPAPTVGYSKVRVRTINAKKNRSVNGYDETCFYTTKDFPTLVEHTPINDDTKKNFRNPLGSLLKIYAQRLVTVSQGFKIELNDMNGKLRSQASYAESDPDHWIAYTENFYRVDNPNNTEKHLDNKVLTISPKGLISTSLVGKDMDLMLDMREERSLTNAFSVNANSDFFLAGIWPVDWISLIPLPQRDESVFRSVAATKVITRHGILDSVVVVDKGSRVVTRNLLFDEETGEPVLTSIQNEFNDPVFNFTYPAGWIYEGMSGAYKNVGLVMDHINIKEGRIVSGLNGSVNNYFISGDELLVYAKRKVAGTDCAPEIARWPIVFKSWAVDANLLKGGTPDIYFVNEDGSPLTGNDVSLKIIRSGRKNINVSAGSVSMLRNPLVQNGNRYDFVLNNSSQIINASVTEFKDTWKVPDRKKQGIIIDTFRNAALSRTYVVTCGANTQNVTITVDAGQFKSVVSQRMADELAADYLDFNGEYLAKQKVPCTYFYSKADSAWFQKAGCSPGVGEAVFYRVKAGADSSTVDQATADALARTRLNTEGQAYANSTGRCIYYNTPQSNNFTRNDCPNNLVGNTIAYTLPAGTDSSYISVADANAKTLQKVNSGGQAYANANANCVMYIKLSYTNPGQTGGTHGTGKITKYADVVLSLYADEACTIPYNATNLTVFIAEAIRTLLLRPGQTIDNTQTIDLSYVINGSSLVLPQQTTSTYDSYQNADGSTTSVTDTYTYTITPDPAYIIK</sequence>
<dbReference type="EMBL" id="VIWO01000001">
    <property type="protein sequence ID" value="TWF45398.1"/>
    <property type="molecule type" value="Genomic_DNA"/>
</dbReference>